<dbReference type="AlphaFoldDB" id="A0AAW0AB36"/>
<name>A0AAW0AB36_9AGAR</name>
<sequence length="1210" mass="135705">MDPVTVTTTIITLGAFIKDLIDQSEGIRSSIEKVSENRRQIRELAQDIVRTLYDLASLTRGKEWAFRGPELLEALESLKSEMLYVHSKCLKISPIQLPGFRGIPSHLKAWRKRDDLEKKIARLRERANQCLLQFTAFSTARTERVAAGIARTTLRIEQTLIVDNVENQVKARRLEGLMARILLEAEFGQHKLRETVENISADSSFQSLEYQYMSAQLHSLINSVKPLLVCGDLSLVESWEYDTLSFVLVEPSEATPSHALSHILGIVVAIHSRDHASLLDLLMKAMNNLPMCFTFAGLHSEEIVWGHFEIDILRYMAKRGCNVGALPRIADVLGDISRAHCRQFELDVAVDFSQQSLALWVEVSHLSPEADNRIGYLRAMVIHAKNLLAKEDKTAMLCAAQDAISLARPMAKALAESIVSRGTPLTDCERRNADIFCEASFVLAKVLSCLDHPLDSYETFLEAFRTACSLPICGYDPDYWGQYIDSFLDVICKVAEDGRLSLSMLSDCVDLFRKLACIYPKQYSSGFLRVLHAFAYHSQQQPPHSYHSTEQLRLFLEPTHDAAPPALDIAASIPIDSSVLVDAVRLFFAEARAQEHCTVPLIQNIIVAHFPQAIEVLRVVVQSPVFDSLVLFRLLYITCPVIPHLLPAEHIMPVLVDAVKGTSTQVVHATLNFEKWEISFAEYFRHVCQHAARLGVVDEGISLFQELVAYLELQSDAHPRAVIWLRVFLALWVILLCDTARFSDAVDLVKRKRSRILESGDLVPNSWYLILWMLKARILQRVGRHKEALQLLRTGVAEGIRKFWIKGRPFNLDLYFLLPQLASAWGQIGEHAKALEHAEKAATACRDVDTEDEAEEAVLCVQIHSLTIHSNCLAAVGRIYEGLDSAQKAVSLYTEYWEPMWNYLYFPFRVQEVGGAAFFALSLRLLAVDDKEEALLNSQRATILYFELVALAPRHRPTLARSLRHLASILWLLGHQDLAISACVDAVDILRKVVDRETYFLPFFADALDELARYLTESGDNSGASTANVEAAEARLRFASLPSEPEWLFERLEAEDGEDADWWEWGLEQYYDALEGSASEDSAEVNDSADAGDPDFELEDALVTTGIVAEEAEQTVVAEAPESNTSLIFVAPGDSADKPGFKEANDMDNHRIANTGEAAKGTKIQGTLTNILSKPVEIRLSMRSTLMDFIWWTLLLLLASLLAVMYARIV</sequence>
<evidence type="ECO:0000313" key="2">
    <source>
        <dbReference type="EMBL" id="KAK7006023.1"/>
    </source>
</evidence>
<evidence type="ECO:0000313" key="3">
    <source>
        <dbReference type="Proteomes" id="UP001362999"/>
    </source>
</evidence>
<accession>A0AAW0AB36</accession>
<keyword evidence="3" id="KW-1185">Reference proteome</keyword>
<comment type="caution">
    <text evidence="2">The sequence shown here is derived from an EMBL/GenBank/DDBJ whole genome shotgun (WGS) entry which is preliminary data.</text>
</comment>
<dbReference type="Gene3D" id="1.25.40.10">
    <property type="entry name" value="Tetratricopeptide repeat domain"/>
    <property type="match status" value="2"/>
</dbReference>
<dbReference type="EMBL" id="JAWWNJ010000077">
    <property type="protein sequence ID" value="KAK7006023.1"/>
    <property type="molecule type" value="Genomic_DNA"/>
</dbReference>
<dbReference type="SUPFAM" id="SSF48452">
    <property type="entry name" value="TPR-like"/>
    <property type="match status" value="1"/>
</dbReference>
<gene>
    <name evidence="2" type="ORF">R3P38DRAFT_3604485</name>
</gene>
<reference evidence="2 3" key="1">
    <citation type="journal article" date="2024" name="J Genomics">
        <title>Draft genome sequencing and assembly of Favolaschia claudopus CIRM-BRFM 2984 isolated from oak limbs.</title>
        <authorList>
            <person name="Navarro D."/>
            <person name="Drula E."/>
            <person name="Chaduli D."/>
            <person name="Cazenave R."/>
            <person name="Ahrendt S."/>
            <person name="Wang J."/>
            <person name="Lipzen A."/>
            <person name="Daum C."/>
            <person name="Barry K."/>
            <person name="Grigoriev I.V."/>
            <person name="Favel A."/>
            <person name="Rosso M.N."/>
            <person name="Martin F."/>
        </authorList>
    </citation>
    <scope>NUCLEOTIDE SEQUENCE [LARGE SCALE GENOMIC DNA]</scope>
    <source>
        <strain evidence="2 3">CIRM-BRFM 2984</strain>
    </source>
</reference>
<dbReference type="CDD" id="cd21037">
    <property type="entry name" value="MLKL_NTD"/>
    <property type="match status" value="1"/>
</dbReference>
<protein>
    <submittedName>
        <fullName evidence="2">Tetratricopeptide repeat family</fullName>
    </submittedName>
</protein>
<dbReference type="Proteomes" id="UP001362999">
    <property type="component" value="Unassembled WGS sequence"/>
</dbReference>
<keyword evidence="1" id="KW-1133">Transmembrane helix</keyword>
<keyword evidence="1" id="KW-0812">Transmembrane</keyword>
<dbReference type="InterPro" id="IPR011990">
    <property type="entry name" value="TPR-like_helical_dom_sf"/>
</dbReference>
<dbReference type="InterPro" id="IPR059179">
    <property type="entry name" value="MLKL-like_MCAfunc"/>
</dbReference>
<organism evidence="2 3">
    <name type="scientific">Favolaschia claudopus</name>
    <dbReference type="NCBI Taxonomy" id="2862362"/>
    <lineage>
        <taxon>Eukaryota</taxon>
        <taxon>Fungi</taxon>
        <taxon>Dikarya</taxon>
        <taxon>Basidiomycota</taxon>
        <taxon>Agaricomycotina</taxon>
        <taxon>Agaricomycetes</taxon>
        <taxon>Agaricomycetidae</taxon>
        <taxon>Agaricales</taxon>
        <taxon>Marasmiineae</taxon>
        <taxon>Mycenaceae</taxon>
        <taxon>Favolaschia</taxon>
    </lineage>
</organism>
<feature type="transmembrane region" description="Helical" evidence="1">
    <location>
        <begin position="1189"/>
        <end position="1209"/>
    </location>
</feature>
<keyword evidence="1" id="KW-0472">Membrane</keyword>
<proteinExistence type="predicted"/>
<evidence type="ECO:0000256" key="1">
    <source>
        <dbReference type="SAM" id="Phobius"/>
    </source>
</evidence>